<accession>A0ABR4B599</accession>
<proteinExistence type="predicted"/>
<feature type="transmembrane region" description="Helical" evidence="1">
    <location>
        <begin position="142"/>
        <end position="160"/>
    </location>
</feature>
<keyword evidence="1" id="KW-0812">Transmembrane</keyword>
<protein>
    <submittedName>
        <fullName evidence="2">Uncharacterized protein</fullName>
    </submittedName>
</protein>
<dbReference type="Proteomes" id="UP001590951">
    <property type="component" value="Unassembled WGS sequence"/>
</dbReference>
<keyword evidence="1" id="KW-1133">Transmembrane helix</keyword>
<comment type="caution">
    <text evidence="2">The sequence shown here is derived from an EMBL/GenBank/DDBJ whole genome shotgun (WGS) entry which is preliminary data.</text>
</comment>
<evidence type="ECO:0000256" key="1">
    <source>
        <dbReference type="SAM" id="Phobius"/>
    </source>
</evidence>
<keyword evidence="3" id="KW-1185">Reference proteome</keyword>
<gene>
    <name evidence="2" type="ORF">ABVK25_007062</name>
</gene>
<name>A0ABR4B599_9LECA</name>
<feature type="transmembrane region" description="Helical" evidence="1">
    <location>
        <begin position="113"/>
        <end position="136"/>
    </location>
</feature>
<dbReference type="EMBL" id="JBHFEH010000026">
    <property type="protein sequence ID" value="KAL2052502.1"/>
    <property type="molecule type" value="Genomic_DNA"/>
</dbReference>
<keyword evidence="1" id="KW-0472">Membrane</keyword>
<evidence type="ECO:0000313" key="2">
    <source>
        <dbReference type="EMBL" id="KAL2052502.1"/>
    </source>
</evidence>
<evidence type="ECO:0000313" key="3">
    <source>
        <dbReference type="Proteomes" id="UP001590951"/>
    </source>
</evidence>
<sequence>MYKYRQGPRANHPLFRLCSSFSLMTRPFSRPPSTSPACEHPPIRIISDDHNYSLRILRQKNSTTPANPPPSYSSQYQPKHHSFPSARTCWPCLTIASFSLFNCPDRAILLRRLCMCIVLALDTFNSVLSIVSYHFAFSNIPRIILVVLFFFYEAYLLHLIG</sequence>
<reference evidence="2 3" key="1">
    <citation type="submission" date="2024-09" db="EMBL/GenBank/DDBJ databases">
        <title>Rethinking Asexuality: The Enigmatic Case of Functional Sexual Genes in Lepraria (Stereocaulaceae).</title>
        <authorList>
            <person name="Doellman M."/>
            <person name="Sun Y."/>
            <person name="Barcenas-Pena A."/>
            <person name="Lumbsch H.T."/>
            <person name="Grewe F."/>
        </authorList>
    </citation>
    <scope>NUCLEOTIDE SEQUENCE [LARGE SCALE GENOMIC DNA]</scope>
    <source>
        <strain evidence="2 3">Grewe 0041</strain>
    </source>
</reference>
<organism evidence="2 3">
    <name type="scientific">Lepraria finkii</name>
    <dbReference type="NCBI Taxonomy" id="1340010"/>
    <lineage>
        <taxon>Eukaryota</taxon>
        <taxon>Fungi</taxon>
        <taxon>Dikarya</taxon>
        <taxon>Ascomycota</taxon>
        <taxon>Pezizomycotina</taxon>
        <taxon>Lecanoromycetes</taxon>
        <taxon>OSLEUM clade</taxon>
        <taxon>Lecanoromycetidae</taxon>
        <taxon>Lecanorales</taxon>
        <taxon>Lecanorineae</taxon>
        <taxon>Stereocaulaceae</taxon>
        <taxon>Lepraria</taxon>
    </lineage>
</organism>